<keyword evidence="3" id="KW-0120">Carbon dioxide fixation</keyword>
<keyword evidence="2" id="KW-0143">Chaperone</keyword>
<dbReference type="PANTHER" id="PTHR33791:SF12">
    <property type="entry name" value="CHAPERONIN-LIKE RBCX PROTEIN 1, CHLOROPLASTIC"/>
    <property type="match status" value="1"/>
</dbReference>
<dbReference type="InterPro" id="IPR038052">
    <property type="entry name" value="Chaperonin_RbcX_sf"/>
</dbReference>
<evidence type="ECO:0000313" key="4">
    <source>
        <dbReference type="EMBL" id="CAI0625960.1"/>
    </source>
</evidence>
<dbReference type="AlphaFoldDB" id="A0AAV0S093"/>
<keyword evidence="5" id="KW-1185">Reference proteome</keyword>
<dbReference type="Gene3D" id="1.10.1200.210">
    <property type="entry name" value="Chaperonin-like RbcX"/>
    <property type="match status" value="1"/>
</dbReference>
<dbReference type="Proteomes" id="UP001154282">
    <property type="component" value="Unassembled WGS sequence"/>
</dbReference>
<protein>
    <recommendedName>
        <fullName evidence="6">Chaperonin-like RBCX protein 1, chloroplastic</fullName>
    </recommendedName>
</protein>
<dbReference type="GO" id="GO:0015979">
    <property type="term" value="P:photosynthesis"/>
    <property type="evidence" value="ECO:0007669"/>
    <property type="project" value="UniProtKB-KW"/>
</dbReference>
<dbReference type="SUPFAM" id="SSF158615">
    <property type="entry name" value="RbcX-like"/>
    <property type="match status" value="1"/>
</dbReference>
<dbReference type="PANTHER" id="PTHR33791">
    <property type="entry name" value="CHAPERONIN-LIKE RBCX PROTEIN 1, CHLOROPLASTIC"/>
    <property type="match status" value="1"/>
</dbReference>
<reference evidence="4" key="1">
    <citation type="submission" date="2022-08" db="EMBL/GenBank/DDBJ databases">
        <authorList>
            <person name="Gutierrez-Valencia J."/>
        </authorList>
    </citation>
    <scope>NUCLEOTIDE SEQUENCE</scope>
</reference>
<comment type="caution">
    <text evidence="4">The sequence shown here is derived from an EMBL/GenBank/DDBJ whole genome shotgun (WGS) entry which is preliminary data.</text>
</comment>
<dbReference type="Pfam" id="PF02341">
    <property type="entry name" value="RbcX"/>
    <property type="match status" value="1"/>
</dbReference>
<evidence type="ECO:0000256" key="3">
    <source>
        <dbReference type="ARBA" id="ARBA00023300"/>
    </source>
</evidence>
<dbReference type="GO" id="GO:0015977">
    <property type="term" value="P:carbon fixation"/>
    <property type="evidence" value="ECO:0007669"/>
    <property type="project" value="UniProtKB-KW"/>
</dbReference>
<dbReference type="GO" id="GO:0110102">
    <property type="term" value="P:ribulose bisphosphate carboxylase complex assembly"/>
    <property type="evidence" value="ECO:0007669"/>
    <property type="project" value="InterPro"/>
</dbReference>
<evidence type="ECO:0000256" key="1">
    <source>
        <dbReference type="ARBA" id="ARBA00022531"/>
    </source>
</evidence>
<accession>A0AAV0S093</accession>
<dbReference type="InterPro" id="IPR003435">
    <property type="entry name" value="Chaperonin_RcbX"/>
</dbReference>
<gene>
    <name evidence="4" type="ORF">LITE_LOCUS50656</name>
</gene>
<sequence>MEATSATTVVPTSWLSSLQPKLIPNRLPIPAPSTTTTTSRHQLSTAFRSISCRGSRLYCHKMYVPGGCLSLQSLTLIFSIQKPNYEHFFYLSGFGESPESKAAKYLVSFFTYVALEIVSAQLRAYNREAHAELMEFLDSHPLKDGDEFCAALMRQSSRHKGLALRIIEVRSAYCKMDFEWDNLHRLALKKVSDSNTRLMRDYVSETSHET</sequence>
<evidence type="ECO:0000313" key="5">
    <source>
        <dbReference type="Proteomes" id="UP001154282"/>
    </source>
</evidence>
<name>A0AAV0S093_9ROSI</name>
<dbReference type="GO" id="GO:0044183">
    <property type="term" value="F:protein folding chaperone"/>
    <property type="evidence" value="ECO:0007669"/>
    <property type="project" value="InterPro"/>
</dbReference>
<evidence type="ECO:0000256" key="2">
    <source>
        <dbReference type="ARBA" id="ARBA00023186"/>
    </source>
</evidence>
<evidence type="ECO:0008006" key="6">
    <source>
        <dbReference type="Google" id="ProtNLM"/>
    </source>
</evidence>
<keyword evidence="1" id="KW-0602">Photosynthesis</keyword>
<dbReference type="EMBL" id="CAMGYJ010000011">
    <property type="protein sequence ID" value="CAI0625960.1"/>
    <property type="molecule type" value="Genomic_DNA"/>
</dbReference>
<proteinExistence type="predicted"/>
<organism evidence="4 5">
    <name type="scientific">Linum tenue</name>
    <dbReference type="NCBI Taxonomy" id="586396"/>
    <lineage>
        <taxon>Eukaryota</taxon>
        <taxon>Viridiplantae</taxon>
        <taxon>Streptophyta</taxon>
        <taxon>Embryophyta</taxon>
        <taxon>Tracheophyta</taxon>
        <taxon>Spermatophyta</taxon>
        <taxon>Magnoliopsida</taxon>
        <taxon>eudicotyledons</taxon>
        <taxon>Gunneridae</taxon>
        <taxon>Pentapetalae</taxon>
        <taxon>rosids</taxon>
        <taxon>fabids</taxon>
        <taxon>Malpighiales</taxon>
        <taxon>Linaceae</taxon>
        <taxon>Linum</taxon>
    </lineage>
</organism>